<dbReference type="Pfam" id="PF01497">
    <property type="entry name" value="Peripla_BP_2"/>
    <property type="match status" value="1"/>
</dbReference>
<protein>
    <submittedName>
        <fullName evidence="7">ABC transporter substrate-binding protein</fullName>
    </submittedName>
</protein>
<evidence type="ECO:0000256" key="4">
    <source>
        <dbReference type="ARBA" id="ARBA00022729"/>
    </source>
</evidence>
<dbReference type="EMBL" id="JABBNB010000006">
    <property type="protein sequence ID" value="NMO00984.1"/>
    <property type="molecule type" value="Genomic_DNA"/>
</dbReference>
<accession>A0A848KPM9</accession>
<evidence type="ECO:0000256" key="5">
    <source>
        <dbReference type="SAM" id="SignalP"/>
    </source>
</evidence>
<keyword evidence="8" id="KW-1185">Reference proteome</keyword>
<sequence length="318" mass="32662">MTFTVRIAALVGVLAVVGALAACGGSSDSTATADTRSYVDASGRAVQVPKNPQRVVTLAEGALDGALALDVTPVGTTSGRGQTGIPAYLGAHPDIPIVASTRAPNLGQILKLRPDLIIVDDTTGARNSIDELTKIAPTVFVAKYADGWEKYFAAMGDVLGRADKHQAVVAEIDSTITKVSARVAAAPGAKPLTASVVRWAADGPTIVGGNSLSSWVLKRVGMSRPPAQQKVDSANRSGQKVSLENLDLIDADYLFFGVLGSVEQARKDLAAAQTRPGFAELTAQKSGHVVAVDGTPWTSGSGPLGVEAVLADIDGAVK</sequence>
<feature type="domain" description="Fe/B12 periplasmic-binding" evidence="6">
    <location>
        <begin position="54"/>
        <end position="318"/>
    </location>
</feature>
<comment type="caution">
    <text evidence="7">The sequence shown here is derived from an EMBL/GenBank/DDBJ whole genome shotgun (WGS) entry which is preliminary data.</text>
</comment>
<name>A0A848KPM9_9ACTN</name>
<evidence type="ECO:0000259" key="6">
    <source>
        <dbReference type="PROSITE" id="PS50983"/>
    </source>
</evidence>
<organism evidence="7 8">
    <name type="scientific">Gordonia asplenii</name>
    <dbReference type="NCBI Taxonomy" id="2725283"/>
    <lineage>
        <taxon>Bacteria</taxon>
        <taxon>Bacillati</taxon>
        <taxon>Actinomycetota</taxon>
        <taxon>Actinomycetes</taxon>
        <taxon>Mycobacteriales</taxon>
        <taxon>Gordoniaceae</taxon>
        <taxon>Gordonia</taxon>
    </lineage>
</organism>
<reference evidence="7 8" key="1">
    <citation type="submission" date="2020-04" db="EMBL/GenBank/DDBJ databases">
        <title>Gordonia sp. nov. TBRC 11910.</title>
        <authorList>
            <person name="Suriyachadkun C."/>
        </authorList>
    </citation>
    <scope>NUCLEOTIDE SEQUENCE [LARGE SCALE GENOMIC DNA]</scope>
    <source>
        <strain evidence="7 8">TBRC 11910</strain>
    </source>
</reference>
<dbReference type="Proteomes" id="UP000550729">
    <property type="component" value="Unassembled WGS sequence"/>
</dbReference>
<dbReference type="Gene3D" id="3.40.50.1980">
    <property type="entry name" value="Nitrogenase molybdenum iron protein domain"/>
    <property type="match status" value="2"/>
</dbReference>
<proteinExistence type="inferred from homology"/>
<dbReference type="RefSeq" id="WP_170193498.1">
    <property type="nucleotide sequence ID" value="NZ_JABBNB010000006.1"/>
</dbReference>
<comment type="similarity">
    <text evidence="2">Belongs to the bacterial solute-binding protein 8 family.</text>
</comment>
<keyword evidence="4 5" id="KW-0732">Signal</keyword>
<feature type="chain" id="PRO_5039171373" evidence="5">
    <location>
        <begin position="22"/>
        <end position="318"/>
    </location>
</feature>
<keyword evidence="3" id="KW-0813">Transport</keyword>
<feature type="signal peptide" evidence="5">
    <location>
        <begin position="1"/>
        <end position="21"/>
    </location>
</feature>
<gene>
    <name evidence="7" type="ORF">HH308_07120</name>
</gene>
<dbReference type="PANTHER" id="PTHR30532:SF25">
    <property type="entry name" value="IRON(III) DICITRATE-BINDING PERIPLASMIC PROTEIN"/>
    <property type="match status" value="1"/>
</dbReference>
<dbReference type="PROSITE" id="PS50983">
    <property type="entry name" value="FE_B12_PBP"/>
    <property type="match status" value="1"/>
</dbReference>
<comment type="subcellular location">
    <subcellularLocation>
        <location evidence="1">Cell envelope</location>
    </subcellularLocation>
</comment>
<dbReference type="GO" id="GO:0030288">
    <property type="term" value="C:outer membrane-bounded periplasmic space"/>
    <property type="evidence" value="ECO:0007669"/>
    <property type="project" value="TreeGrafter"/>
</dbReference>
<dbReference type="AlphaFoldDB" id="A0A848KPM9"/>
<dbReference type="InterPro" id="IPR002491">
    <property type="entry name" value="ABC_transptr_periplasmic_BD"/>
</dbReference>
<evidence type="ECO:0000256" key="2">
    <source>
        <dbReference type="ARBA" id="ARBA00008814"/>
    </source>
</evidence>
<dbReference type="SUPFAM" id="SSF53807">
    <property type="entry name" value="Helical backbone' metal receptor"/>
    <property type="match status" value="1"/>
</dbReference>
<dbReference type="PANTHER" id="PTHR30532">
    <property type="entry name" value="IRON III DICITRATE-BINDING PERIPLASMIC PROTEIN"/>
    <property type="match status" value="1"/>
</dbReference>
<evidence type="ECO:0000256" key="3">
    <source>
        <dbReference type="ARBA" id="ARBA00022448"/>
    </source>
</evidence>
<evidence type="ECO:0000313" key="8">
    <source>
        <dbReference type="Proteomes" id="UP000550729"/>
    </source>
</evidence>
<dbReference type="CDD" id="cd01146">
    <property type="entry name" value="FhuD"/>
    <property type="match status" value="1"/>
</dbReference>
<dbReference type="PROSITE" id="PS51257">
    <property type="entry name" value="PROKAR_LIPOPROTEIN"/>
    <property type="match status" value="1"/>
</dbReference>
<evidence type="ECO:0000313" key="7">
    <source>
        <dbReference type="EMBL" id="NMO00984.1"/>
    </source>
</evidence>
<evidence type="ECO:0000256" key="1">
    <source>
        <dbReference type="ARBA" id="ARBA00004196"/>
    </source>
</evidence>
<dbReference type="GO" id="GO:1901678">
    <property type="term" value="P:iron coordination entity transport"/>
    <property type="evidence" value="ECO:0007669"/>
    <property type="project" value="UniProtKB-ARBA"/>
</dbReference>
<dbReference type="InterPro" id="IPR051313">
    <property type="entry name" value="Bact_iron-sidero_bind"/>
</dbReference>